<feature type="transmembrane region" description="Helical" evidence="1">
    <location>
        <begin position="97"/>
        <end position="114"/>
    </location>
</feature>
<dbReference type="EMBL" id="OU015584">
    <property type="protein sequence ID" value="CAG5087181.1"/>
    <property type="molecule type" value="Genomic_DNA"/>
</dbReference>
<name>A0A916JQF4_9FLAO</name>
<keyword evidence="1" id="KW-0472">Membrane</keyword>
<accession>A0A916JQF4</accession>
<feature type="transmembrane region" description="Helical" evidence="1">
    <location>
        <begin position="147"/>
        <end position="168"/>
    </location>
</feature>
<organism evidence="2 3">
    <name type="scientific">Parvicella tangerina</name>
    <dbReference type="NCBI Taxonomy" id="2829795"/>
    <lineage>
        <taxon>Bacteria</taxon>
        <taxon>Pseudomonadati</taxon>
        <taxon>Bacteroidota</taxon>
        <taxon>Flavobacteriia</taxon>
        <taxon>Flavobacteriales</taxon>
        <taxon>Parvicellaceae</taxon>
        <taxon>Parvicella</taxon>
    </lineage>
</organism>
<gene>
    <name evidence="2" type="ORF">CRYO30217_03408</name>
</gene>
<sequence>MEDHTENLEFNAQHHGSGNRPSFLLVICILSWISVGWHVLGAVGQLTKSVDGMEEEAKQAIYDVKQTIQETGEAEWMLEHTKDFLYAGIEHNTVHNYSYLFLFLLQGVAVYLMFQQKKLGFWAYLGIQATVLGVMIMYYPWPNFISAASVGYRAFTSVLFTILFAVNLKHMYK</sequence>
<evidence type="ECO:0000256" key="1">
    <source>
        <dbReference type="SAM" id="Phobius"/>
    </source>
</evidence>
<keyword evidence="3" id="KW-1185">Reference proteome</keyword>
<feature type="transmembrane region" description="Helical" evidence="1">
    <location>
        <begin position="121"/>
        <end position="141"/>
    </location>
</feature>
<dbReference type="RefSeq" id="WP_258543583.1">
    <property type="nucleotide sequence ID" value="NZ_OU015584.1"/>
</dbReference>
<proteinExistence type="predicted"/>
<dbReference type="KEGG" id="ptan:CRYO30217_03408"/>
<reference evidence="2" key="1">
    <citation type="submission" date="2021-04" db="EMBL/GenBank/DDBJ databases">
        <authorList>
            <person name="Rodrigo-Torres L."/>
            <person name="Arahal R. D."/>
            <person name="Lucena T."/>
        </authorList>
    </citation>
    <scope>NUCLEOTIDE SEQUENCE</scope>
    <source>
        <strain evidence="2">AS29M-1</strain>
    </source>
</reference>
<feature type="transmembrane region" description="Helical" evidence="1">
    <location>
        <begin position="23"/>
        <end position="43"/>
    </location>
</feature>
<keyword evidence="1" id="KW-1133">Transmembrane helix</keyword>
<dbReference type="Proteomes" id="UP000683507">
    <property type="component" value="Chromosome"/>
</dbReference>
<protein>
    <submittedName>
        <fullName evidence="2">Uncharacterized protein</fullName>
    </submittedName>
</protein>
<evidence type="ECO:0000313" key="2">
    <source>
        <dbReference type="EMBL" id="CAG5087181.1"/>
    </source>
</evidence>
<keyword evidence="1" id="KW-0812">Transmembrane</keyword>
<dbReference type="AlphaFoldDB" id="A0A916JQF4"/>
<evidence type="ECO:0000313" key="3">
    <source>
        <dbReference type="Proteomes" id="UP000683507"/>
    </source>
</evidence>